<evidence type="ECO:0000313" key="1">
    <source>
        <dbReference type="EMBL" id="CAK1543674.1"/>
    </source>
</evidence>
<dbReference type="EMBL" id="CAVLEF010000004">
    <property type="protein sequence ID" value="CAK1543674.1"/>
    <property type="molecule type" value="Genomic_DNA"/>
</dbReference>
<name>A0AAV1J2S0_9NEOP</name>
<organism evidence="1 2">
    <name type="scientific">Leptosia nina</name>
    <dbReference type="NCBI Taxonomy" id="320188"/>
    <lineage>
        <taxon>Eukaryota</taxon>
        <taxon>Metazoa</taxon>
        <taxon>Ecdysozoa</taxon>
        <taxon>Arthropoda</taxon>
        <taxon>Hexapoda</taxon>
        <taxon>Insecta</taxon>
        <taxon>Pterygota</taxon>
        <taxon>Neoptera</taxon>
        <taxon>Endopterygota</taxon>
        <taxon>Lepidoptera</taxon>
        <taxon>Glossata</taxon>
        <taxon>Ditrysia</taxon>
        <taxon>Papilionoidea</taxon>
        <taxon>Pieridae</taxon>
        <taxon>Pierinae</taxon>
        <taxon>Leptosia</taxon>
    </lineage>
</organism>
<keyword evidence="2" id="KW-1185">Reference proteome</keyword>
<protein>
    <recommendedName>
        <fullName evidence="3">Transposase</fullName>
    </recommendedName>
</protein>
<dbReference type="Proteomes" id="UP001497472">
    <property type="component" value="Unassembled WGS sequence"/>
</dbReference>
<comment type="caution">
    <text evidence="1">The sequence shown here is derived from an EMBL/GenBank/DDBJ whole genome shotgun (WGS) entry which is preliminary data.</text>
</comment>
<dbReference type="AlphaFoldDB" id="A0AAV1J2S0"/>
<reference evidence="1 2" key="1">
    <citation type="submission" date="2023-11" db="EMBL/GenBank/DDBJ databases">
        <authorList>
            <person name="Okamura Y."/>
        </authorList>
    </citation>
    <scope>NUCLEOTIDE SEQUENCE [LARGE SCALE GENOMIC DNA]</scope>
</reference>
<evidence type="ECO:0008006" key="3">
    <source>
        <dbReference type="Google" id="ProtNLM"/>
    </source>
</evidence>
<gene>
    <name evidence="1" type="ORF">LNINA_LOCUS3476</name>
</gene>
<accession>A0AAV1J2S0</accession>
<proteinExistence type="predicted"/>
<evidence type="ECO:0000313" key="2">
    <source>
        <dbReference type="Proteomes" id="UP001497472"/>
    </source>
</evidence>
<sequence>MDTSTGLDWIFKFVARRPTPGSSFRIEVCLVRLKVWIITACAGVKKETTFDVIFRYWTRFADRFNREELVIIVEDNLERVA</sequence>